<feature type="transmembrane region" description="Helical" evidence="10">
    <location>
        <begin position="905"/>
        <end position="926"/>
    </location>
</feature>
<evidence type="ECO:0000259" key="11">
    <source>
        <dbReference type="Pfam" id="PF00361"/>
    </source>
</evidence>
<dbReference type="Pfam" id="PF00361">
    <property type="entry name" value="Proton_antipo_M"/>
    <property type="match status" value="1"/>
</dbReference>
<feature type="transmembrane region" description="Helical" evidence="10">
    <location>
        <begin position="268"/>
        <end position="288"/>
    </location>
</feature>
<dbReference type="InterPro" id="IPR007182">
    <property type="entry name" value="MnhB"/>
</dbReference>
<name>A0A554RU94_9ACTN</name>
<feature type="transmembrane region" description="Helical" evidence="10">
    <location>
        <begin position="295"/>
        <end position="313"/>
    </location>
</feature>
<dbReference type="InterPro" id="IPR042106">
    <property type="entry name" value="Nuo/plastoQ_OxRdtase_6_NuoJ"/>
</dbReference>
<dbReference type="InterPro" id="IPR025383">
    <property type="entry name" value="MrpA_C/MbhD"/>
</dbReference>
<keyword evidence="7" id="KW-0406">Ion transport</keyword>
<dbReference type="Proteomes" id="UP000316988">
    <property type="component" value="Unassembled WGS sequence"/>
</dbReference>
<evidence type="ECO:0000256" key="5">
    <source>
        <dbReference type="ARBA" id="ARBA00022692"/>
    </source>
</evidence>
<feature type="transmembrane region" description="Helical" evidence="10">
    <location>
        <begin position="629"/>
        <end position="646"/>
    </location>
</feature>
<keyword evidence="2" id="KW-0813">Transport</keyword>
<feature type="transmembrane region" description="Helical" evidence="10">
    <location>
        <begin position="604"/>
        <end position="622"/>
    </location>
</feature>
<feature type="transmembrane region" description="Helical" evidence="10">
    <location>
        <begin position="203"/>
        <end position="228"/>
    </location>
</feature>
<dbReference type="InterPro" id="IPR001516">
    <property type="entry name" value="Proton_antipo_N"/>
</dbReference>
<keyword evidence="5 9" id="KW-0812">Transmembrane</keyword>
<dbReference type="InterPro" id="IPR050616">
    <property type="entry name" value="CPA3_Na-H_Antiporter_A"/>
</dbReference>
<evidence type="ECO:0000259" key="13">
    <source>
        <dbReference type="Pfam" id="PF04039"/>
    </source>
</evidence>
<keyword evidence="3" id="KW-0050">Antiport</keyword>
<evidence type="ECO:0000256" key="4">
    <source>
        <dbReference type="ARBA" id="ARBA00022475"/>
    </source>
</evidence>
<dbReference type="RefSeq" id="WP_143914511.1">
    <property type="nucleotide sequence ID" value="NZ_VLNT01000018.1"/>
</dbReference>
<dbReference type="Pfam" id="PF04039">
    <property type="entry name" value="MnhB"/>
    <property type="match status" value="1"/>
</dbReference>
<evidence type="ECO:0000256" key="2">
    <source>
        <dbReference type="ARBA" id="ARBA00022448"/>
    </source>
</evidence>
<reference evidence="16 17" key="1">
    <citation type="submission" date="2019-07" db="EMBL/GenBank/DDBJ databases">
        <authorList>
            <person name="Zhao L.H."/>
        </authorList>
    </citation>
    <scope>NUCLEOTIDE SEQUENCE [LARGE SCALE GENOMIC DNA]</scope>
    <source>
        <strain evidence="16 17">Co35</strain>
    </source>
</reference>
<feature type="transmembrane region" description="Helical" evidence="10">
    <location>
        <begin position="691"/>
        <end position="711"/>
    </location>
</feature>
<evidence type="ECO:0000256" key="6">
    <source>
        <dbReference type="ARBA" id="ARBA00022989"/>
    </source>
</evidence>
<evidence type="ECO:0000313" key="17">
    <source>
        <dbReference type="Proteomes" id="UP000316988"/>
    </source>
</evidence>
<dbReference type="Pfam" id="PF00662">
    <property type="entry name" value="Proton_antipo_N"/>
    <property type="match status" value="1"/>
</dbReference>
<dbReference type="GO" id="GO:0006811">
    <property type="term" value="P:monoatomic ion transport"/>
    <property type="evidence" value="ECO:0007669"/>
    <property type="project" value="UniProtKB-KW"/>
</dbReference>
<feature type="transmembrane region" description="Helical" evidence="10">
    <location>
        <begin position="567"/>
        <end position="584"/>
    </location>
</feature>
<protein>
    <submittedName>
        <fullName evidence="16">Na+/H+ antiporter subunit A</fullName>
    </submittedName>
</protein>
<feature type="transmembrane region" description="Helical" evidence="10">
    <location>
        <begin position="319"/>
        <end position="344"/>
    </location>
</feature>
<dbReference type="OrthoDB" id="9811798at2"/>
<evidence type="ECO:0000256" key="1">
    <source>
        <dbReference type="ARBA" id="ARBA00004651"/>
    </source>
</evidence>
<feature type="transmembrane region" description="Helical" evidence="10">
    <location>
        <begin position="106"/>
        <end position="124"/>
    </location>
</feature>
<feature type="transmembrane region" description="Helical" evidence="10">
    <location>
        <begin position="751"/>
        <end position="769"/>
    </location>
</feature>
<dbReference type="GO" id="GO:0015297">
    <property type="term" value="F:antiporter activity"/>
    <property type="evidence" value="ECO:0007669"/>
    <property type="project" value="UniProtKB-KW"/>
</dbReference>
<comment type="caution">
    <text evidence="16">The sequence shown here is derived from an EMBL/GenBank/DDBJ whole genome shotgun (WGS) entry which is preliminary data.</text>
</comment>
<feature type="transmembrane region" description="Helical" evidence="10">
    <location>
        <begin position="76"/>
        <end position="99"/>
    </location>
</feature>
<feature type="transmembrane region" description="Helical" evidence="10">
    <location>
        <begin position="130"/>
        <end position="147"/>
    </location>
</feature>
<dbReference type="PANTHER" id="PTHR43373">
    <property type="entry name" value="NA(+)/H(+) ANTIPORTER SUBUNIT"/>
    <property type="match status" value="1"/>
</dbReference>
<feature type="domain" description="Na+/H+ antiporter MnhB subunit-related protein" evidence="13">
    <location>
        <begin position="803"/>
        <end position="925"/>
    </location>
</feature>
<dbReference type="Pfam" id="PF13244">
    <property type="entry name" value="MbhD"/>
    <property type="match status" value="1"/>
</dbReference>
<dbReference type="NCBIfam" id="NF009284">
    <property type="entry name" value="PRK12644.1"/>
    <property type="match status" value="1"/>
</dbReference>
<evidence type="ECO:0000259" key="14">
    <source>
        <dbReference type="Pfam" id="PF13244"/>
    </source>
</evidence>
<dbReference type="Gene3D" id="1.20.120.1200">
    <property type="entry name" value="NADH-ubiquinone/plastoquinone oxidoreductase chain 6, subunit NuoJ"/>
    <property type="match status" value="1"/>
</dbReference>
<feature type="transmembrane region" description="Helical" evidence="10">
    <location>
        <begin position="407"/>
        <end position="432"/>
    </location>
</feature>
<feature type="transmembrane region" description="Helical" evidence="10">
    <location>
        <begin position="652"/>
        <end position="671"/>
    </location>
</feature>
<keyword evidence="17" id="KW-1185">Reference proteome</keyword>
<feature type="transmembrane region" description="Helical" evidence="10">
    <location>
        <begin position="453"/>
        <end position="474"/>
    </location>
</feature>
<dbReference type="GO" id="GO:0005886">
    <property type="term" value="C:plasma membrane"/>
    <property type="evidence" value="ECO:0007669"/>
    <property type="project" value="UniProtKB-SubCell"/>
</dbReference>
<keyword evidence="6 10" id="KW-1133">Transmembrane helix</keyword>
<feature type="domain" description="MrpA C-terminal/MbhD" evidence="14">
    <location>
        <begin position="611"/>
        <end position="675"/>
    </location>
</feature>
<sequence>MLWLIALHFLAAAVAPALIRLLDRRAFWIMALAPALSFAWLLPKTLEVTRTGEAVVERIAWVESIGLDLDFAMGPFAAILALLVTGIGALVLIYCSWYFRPGDPEIWRFAGVLTGFAGAMLGLVLSDNVFVLYTFWELTTVLSFLLIGHNPDRRANRRAAMSALIVTTFGGLTMLIGLVILYVQSGTALLSEMIASPPEPSAWVTAGVMTVLVGALSKSALVPFHFWLPGAMAAPTPVSAYLHAAAMVKAGVFLVALMAPAYADTPGWRPLLVTLGILTMIVGGLRALRQYDIKLLLAYGTVSQLGFLVAMAGTGTRAAGFAALSLLFAHALFKSALFLIVGIIDRSVGTRDLRELNGLRQARPVLFVTTLIAAGSMAGIPPMLGFTAKEAALTAYVDLGHDLSWGLGGWLALAGIVAGSILTMAYTARFVWGAFGSKPNVPLCAPRRFSPGFQAVPVFITIFTVAGGFVGGWLTPRVASYAEAFPEGAHEPVLVLWHGFTPALGLSALCIVAGLALFYFRRPVAVAQHAVVDRLPMPDADRSYHAIMRGVDRLAVEVTGRTQRGSLPFYLGVILVTLIIVPGWALIRAWETPEVSDIRLADNYLQMAAGILMIIAAVLTVRSRRRLRAVLLLGLTGYGTAILFVAHGAPDLALTQVLVETFLLVTFVLVLRRLPPFFSDRPFNVMRWVRIAIGTGVGLLVAGVALISSNARIADPISAGWPDPAYEYGGGKNIVNITLVDIRAWDTLGELSVLVVAATGVASLIFLITDRSTRNLSRPHRVVTPDSNQWLAANLHDARRSIVFEIVTRLIFHTVIVFSIYLMLAGHNSPGGGFAGGLIASLALMIRYLAGGREELDNAAPVDAGLVLGTGLAIAALSGIIPTLLGGGVLQSAIFDIPLGPLGELHLVTSVFFDIGVYLVVVGLAIDVLRSLGAGIDQQAEAEDLDEEATPA</sequence>
<proteinExistence type="predicted"/>
<evidence type="ECO:0000256" key="9">
    <source>
        <dbReference type="RuleBase" id="RU000320"/>
    </source>
</evidence>
<feature type="transmembrane region" description="Helical" evidence="10">
    <location>
        <begin position="240"/>
        <end position="262"/>
    </location>
</feature>
<evidence type="ECO:0000256" key="10">
    <source>
        <dbReference type="SAM" id="Phobius"/>
    </source>
</evidence>
<feature type="transmembrane region" description="Helical" evidence="10">
    <location>
        <begin position="494"/>
        <end position="520"/>
    </location>
</feature>
<feature type="transmembrane region" description="Helical" evidence="10">
    <location>
        <begin position="159"/>
        <end position="183"/>
    </location>
</feature>
<feature type="domain" description="MrpA C-terminal/MbhE" evidence="15">
    <location>
        <begin position="689"/>
        <end position="765"/>
    </location>
</feature>
<comment type="subcellular location">
    <subcellularLocation>
        <location evidence="1">Cell membrane</location>
        <topology evidence="1">Multi-pass membrane protein</topology>
    </subcellularLocation>
    <subcellularLocation>
        <location evidence="9">Membrane</location>
        <topology evidence="9">Multi-pass membrane protein</topology>
    </subcellularLocation>
</comment>
<evidence type="ECO:0000259" key="12">
    <source>
        <dbReference type="Pfam" id="PF00662"/>
    </source>
</evidence>
<dbReference type="InterPro" id="IPR046806">
    <property type="entry name" value="MrpA_C/MbhE"/>
</dbReference>
<feature type="transmembrane region" description="Helical" evidence="10">
    <location>
        <begin position="862"/>
        <end position="885"/>
    </location>
</feature>
<organism evidence="16 17">
    <name type="scientific">Aeromicrobium piscarium</name>
    <dbReference type="NCBI Taxonomy" id="2590901"/>
    <lineage>
        <taxon>Bacteria</taxon>
        <taxon>Bacillati</taxon>
        <taxon>Actinomycetota</taxon>
        <taxon>Actinomycetes</taxon>
        <taxon>Propionibacteriales</taxon>
        <taxon>Nocardioidaceae</taxon>
        <taxon>Aeromicrobium</taxon>
    </lineage>
</organism>
<feature type="domain" description="NADH-Ubiquinone oxidoreductase (complex I) chain 5 N-terminal" evidence="12">
    <location>
        <begin position="63"/>
        <end position="109"/>
    </location>
</feature>
<accession>A0A554RU94</accession>
<gene>
    <name evidence="16" type="ORF">FNM00_15805</name>
</gene>
<dbReference type="AlphaFoldDB" id="A0A554RU94"/>
<feature type="transmembrane region" description="Helical" evidence="10">
    <location>
        <begin position="806"/>
        <end position="825"/>
    </location>
</feature>
<keyword evidence="8 10" id="KW-0472">Membrane</keyword>
<evidence type="ECO:0000256" key="7">
    <source>
        <dbReference type="ARBA" id="ARBA00023065"/>
    </source>
</evidence>
<evidence type="ECO:0000313" key="16">
    <source>
        <dbReference type="EMBL" id="TSD57663.1"/>
    </source>
</evidence>
<feature type="transmembrane region" description="Helical" evidence="10">
    <location>
        <begin position="365"/>
        <end position="387"/>
    </location>
</feature>
<dbReference type="EMBL" id="VLNT01000018">
    <property type="protein sequence ID" value="TSD57663.1"/>
    <property type="molecule type" value="Genomic_DNA"/>
</dbReference>
<dbReference type="PANTHER" id="PTHR43373:SF1">
    <property type="entry name" value="NA(+)_H(+) ANTIPORTER SUBUNIT A"/>
    <property type="match status" value="1"/>
</dbReference>
<dbReference type="InterPro" id="IPR001750">
    <property type="entry name" value="ND/Mrp_TM"/>
</dbReference>
<feature type="domain" description="NADH:quinone oxidoreductase/Mrp antiporter transmembrane" evidence="11">
    <location>
        <begin position="126"/>
        <end position="407"/>
    </location>
</feature>
<keyword evidence="4" id="KW-1003">Cell membrane</keyword>
<evidence type="ECO:0000259" key="15">
    <source>
        <dbReference type="Pfam" id="PF20501"/>
    </source>
</evidence>
<evidence type="ECO:0000256" key="8">
    <source>
        <dbReference type="ARBA" id="ARBA00023136"/>
    </source>
</evidence>
<evidence type="ECO:0000256" key="3">
    <source>
        <dbReference type="ARBA" id="ARBA00022449"/>
    </source>
</evidence>
<dbReference type="Pfam" id="PF20501">
    <property type="entry name" value="MbhE"/>
    <property type="match status" value="1"/>
</dbReference>
<feature type="transmembrane region" description="Helical" evidence="10">
    <location>
        <begin position="831"/>
        <end position="850"/>
    </location>
</feature>
<dbReference type="PRINTS" id="PR01434">
    <property type="entry name" value="NADHDHGNASE5"/>
</dbReference>